<dbReference type="SUPFAM" id="SSF53098">
    <property type="entry name" value="Ribonuclease H-like"/>
    <property type="match status" value="1"/>
</dbReference>
<organism evidence="2 3">
    <name type="scientific">Rhizophagus clarus</name>
    <dbReference type="NCBI Taxonomy" id="94130"/>
    <lineage>
        <taxon>Eukaryota</taxon>
        <taxon>Fungi</taxon>
        <taxon>Fungi incertae sedis</taxon>
        <taxon>Mucoromycota</taxon>
        <taxon>Glomeromycotina</taxon>
        <taxon>Glomeromycetes</taxon>
        <taxon>Glomerales</taxon>
        <taxon>Glomeraceae</taxon>
        <taxon>Rhizophagus</taxon>
    </lineage>
</organism>
<comment type="caution">
    <text evidence="2">The sequence shown here is derived from an EMBL/GenBank/DDBJ whole genome shotgun (WGS) entry which is preliminary data.</text>
</comment>
<dbReference type="InterPro" id="IPR001584">
    <property type="entry name" value="Integrase_cat-core"/>
</dbReference>
<proteinExistence type="predicted"/>
<dbReference type="GO" id="GO:0015074">
    <property type="term" value="P:DNA integration"/>
    <property type="evidence" value="ECO:0007669"/>
    <property type="project" value="InterPro"/>
</dbReference>
<feature type="domain" description="Integrase catalytic" evidence="1">
    <location>
        <begin position="1"/>
        <end position="181"/>
    </location>
</feature>
<dbReference type="PROSITE" id="PS50994">
    <property type="entry name" value="INTEGRASE"/>
    <property type="match status" value="1"/>
</dbReference>
<dbReference type="OrthoDB" id="6621683at2759"/>
<evidence type="ECO:0000313" key="3">
    <source>
        <dbReference type="Proteomes" id="UP000615446"/>
    </source>
</evidence>
<evidence type="ECO:0000313" key="2">
    <source>
        <dbReference type="EMBL" id="GES91116.1"/>
    </source>
</evidence>
<dbReference type="GO" id="GO:0003676">
    <property type="term" value="F:nucleic acid binding"/>
    <property type="evidence" value="ECO:0007669"/>
    <property type="project" value="InterPro"/>
</dbReference>
<gene>
    <name evidence="2" type="ORF">RCL2_001794700</name>
</gene>
<dbReference type="AlphaFoldDB" id="A0A8H3QTB0"/>
<dbReference type="GO" id="GO:0005634">
    <property type="term" value="C:nucleus"/>
    <property type="evidence" value="ECO:0007669"/>
    <property type="project" value="UniProtKB-ARBA"/>
</dbReference>
<name>A0A8H3QTB0_9GLOM</name>
<sequence length="284" mass="32695">MHQADVLYTRHVKSRRTIYLFYLNVKDVASRYEAIVPIGVALKGPAKSIKNMQGILTSSTIAKCLEKIYDDPKNPLIWPKVFLSDRGSEFKGECEKLLRNHGVKIQKAKSKKTMGIIERSNRTFQEQFYNIFDAYDLLDTSSDIIELEDLVIIVDSIVEDFNNSVTRLLGMSPAEAIKKKNVFAMPSKPRKGPMGYDEKRLSYGDSVIYLLNLSEYEGGRRRATDMNWSSKIYNIRESLIQKNQPVLYWLEDDEGNSPERSFVREELQVIPPDVEYPPQWVLAN</sequence>
<dbReference type="Proteomes" id="UP000615446">
    <property type="component" value="Unassembled WGS sequence"/>
</dbReference>
<dbReference type="Gene3D" id="3.30.420.10">
    <property type="entry name" value="Ribonuclease H-like superfamily/Ribonuclease H"/>
    <property type="match status" value="1"/>
</dbReference>
<reference evidence="2" key="1">
    <citation type="submission" date="2019-10" db="EMBL/GenBank/DDBJ databases">
        <title>Conservation and host-specific expression of non-tandemly repeated heterogenous ribosome RNA gene in arbuscular mycorrhizal fungi.</title>
        <authorList>
            <person name="Maeda T."/>
            <person name="Kobayashi Y."/>
            <person name="Nakagawa T."/>
            <person name="Ezawa T."/>
            <person name="Yamaguchi K."/>
            <person name="Bino T."/>
            <person name="Nishimoto Y."/>
            <person name="Shigenobu S."/>
            <person name="Kawaguchi M."/>
        </authorList>
    </citation>
    <scope>NUCLEOTIDE SEQUENCE</scope>
    <source>
        <strain evidence="2">HR1</strain>
    </source>
</reference>
<accession>A0A8H3QTB0</accession>
<dbReference type="InterPro" id="IPR012337">
    <property type="entry name" value="RNaseH-like_sf"/>
</dbReference>
<evidence type="ECO:0000259" key="1">
    <source>
        <dbReference type="PROSITE" id="PS50994"/>
    </source>
</evidence>
<dbReference type="PANTHER" id="PTHR46585:SF1">
    <property type="entry name" value="CHROMO DOMAIN-CONTAINING PROTEIN"/>
    <property type="match status" value="1"/>
</dbReference>
<dbReference type="EMBL" id="BLAL01000197">
    <property type="protein sequence ID" value="GES91116.1"/>
    <property type="molecule type" value="Genomic_DNA"/>
</dbReference>
<protein>
    <recommendedName>
        <fullName evidence="1">Integrase catalytic domain-containing protein</fullName>
    </recommendedName>
</protein>
<dbReference type="InterPro" id="IPR036397">
    <property type="entry name" value="RNaseH_sf"/>
</dbReference>
<dbReference type="PANTHER" id="PTHR46585">
    <property type="entry name" value="INTEGRASE CORE DOMAIN CONTAINING PROTEIN"/>
    <property type="match status" value="1"/>
</dbReference>